<feature type="domain" description="Glycosyl hydrolases family 2 sugar binding" evidence="7">
    <location>
        <begin position="68"/>
        <end position="176"/>
    </location>
</feature>
<feature type="chain" id="PRO_5011435700" evidence="4">
    <location>
        <begin position="24"/>
        <end position="891"/>
    </location>
</feature>
<evidence type="ECO:0000313" key="9">
    <source>
        <dbReference type="EMBL" id="SFG99957.1"/>
    </source>
</evidence>
<keyword evidence="2" id="KW-0378">Hydrolase</keyword>
<dbReference type="SUPFAM" id="SSF49303">
    <property type="entry name" value="beta-Galactosidase/glucuronidase domain"/>
    <property type="match status" value="1"/>
</dbReference>
<dbReference type="SUPFAM" id="SSF49785">
    <property type="entry name" value="Galactose-binding domain-like"/>
    <property type="match status" value="1"/>
</dbReference>
<dbReference type="PRINTS" id="PR00132">
    <property type="entry name" value="GLHYDRLASE2"/>
</dbReference>
<evidence type="ECO:0000256" key="3">
    <source>
        <dbReference type="ARBA" id="ARBA00023295"/>
    </source>
</evidence>
<organism evidence="9 10">
    <name type="scientific">Pedobacter insulae</name>
    <dbReference type="NCBI Taxonomy" id="414048"/>
    <lineage>
        <taxon>Bacteria</taxon>
        <taxon>Pseudomonadati</taxon>
        <taxon>Bacteroidota</taxon>
        <taxon>Sphingobacteriia</taxon>
        <taxon>Sphingobacteriales</taxon>
        <taxon>Sphingobacteriaceae</taxon>
        <taxon>Pedobacter</taxon>
    </lineage>
</organism>
<dbReference type="Gene3D" id="2.60.120.430">
    <property type="entry name" value="Galactose-binding lectin"/>
    <property type="match status" value="1"/>
</dbReference>
<evidence type="ECO:0000259" key="5">
    <source>
        <dbReference type="Pfam" id="PF00703"/>
    </source>
</evidence>
<dbReference type="PANTHER" id="PTHR42732">
    <property type="entry name" value="BETA-GALACTOSIDASE"/>
    <property type="match status" value="1"/>
</dbReference>
<keyword evidence="4" id="KW-0732">Signal</keyword>
<dbReference type="GO" id="GO:0005975">
    <property type="term" value="P:carbohydrate metabolic process"/>
    <property type="evidence" value="ECO:0007669"/>
    <property type="project" value="InterPro"/>
</dbReference>
<dbReference type="STRING" id="414048.SAMN04489864_10414"/>
<dbReference type="InterPro" id="IPR021720">
    <property type="entry name" value="Malectin_dom"/>
</dbReference>
<sequence>MRNNCLYFTLLITLIILTSVARAQERISLSANSDWQFYKGKLSYPALLTQQISWEKVQIPHSWNTTDVNDDVPGYYRGSGWYKKHLVIPANWKNRKVFLSFEGANQTTVIFVNGKKAGTHIGGYTGFNVDVSPFLRFDQNGKNEITIQVDNRYNANIPPLSADFTFFGGLYRDVYLTVAGKTHFNIDKYGGKGVFITTPLVSDEKASVSIKGDINNAAENVTELIVTATLKYKNRVIAEQKKQLKSDGLTHFELNFEEINNPKLWSPTEPNLYQLITTIRNAKTGELLDQVSNPLGFRWFKFDAAKGFFLNGKPLKLIGASRHQDYKNLGNAVGDEIAIKDVRLLKEMGGNFLRVAHYPQDPAVLAACDQLGLLAAVEIPVVNAITETEAFANNSKNMQREMIRQNYNHPSVIIWAYMNEVLLRPPFANDSTRREVYFKNVFKLAQELENLTREEDPNRYTMIPNHGNFALYNRIGLTKIPMLVGWNLYQGWYTGKYTGFATFLDMHHRLLPDKPLLVTEYGADADSRIHSEQPLRFDKSVEYAVQYHEFYLKAMLERPFVAAAMAWNLADFNSEERVETDPHINNKGLLTIDRKPKDTYLFYQANLLTVPFIKIGLTGRTVLGGVADGNNEFRQQIKVYSNQKTVSLAVNGVPIGKQTTSMGIANFTVTLLPGSNTLIATTGHGKQDQVEVVARLIPKILNSETLPFSDVNISLGDTRYFLAQPAQELWIPEQAYTKGSWGYVGGTRFSMTDTSRLSFGSNKNILGTALDPVYQTQRIGMDAFIFDVPDGEYELTLHFAELVSSEPQKALAYDLGAKTTVNEQFKERNFDVAINGKTMIANLGNKNELKAAEAHSYKVKVTATHNSGIKINFKPILDEAIINGIQLKKIY</sequence>
<dbReference type="PANTHER" id="PTHR42732:SF1">
    <property type="entry name" value="BETA-MANNOSIDASE"/>
    <property type="match status" value="1"/>
</dbReference>
<protein>
    <submittedName>
        <fullName evidence="9">Beta-galactosidase</fullName>
    </submittedName>
</protein>
<dbReference type="InterPro" id="IPR006103">
    <property type="entry name" value="Glyco_hydro_2_cat"/>
</dbReference>
<dbReference type="InterPro" id="IPR036156">
    <property type="entry name" value="Beta-gal/glucu_dom_sf"/>
</dbReference>
<reference evidence="9 10" key="1">
    <citation type="submission" date="2016-10" db="EMBL/GenBank/DDBJ databases">
        <authorList>
            <person name="de Groot N.N."/>
        </authorList>
    </citation>
    <scope>NUCLEOTIDE SEQUENCE [LARGE SCALE GENOMIC DNA]</scope>
    <source>
        <strain evidence="9 10">DSM 18684</strain>
    </source>
</reference>
<dbReference type="InterPro" id="IPR051913">
    <property type="entry name" value="GH2_Domain-Containing"/>
</dbReference>
<evidence type="ECO:0000256" key="1">
    <source>
        <dbReference type="ARBA" id="ARBA00007401"/>
    </source>
</evidence>
<evidence type="ECO:0000313" key="10">
    <source>
        <dbReference type="Proteomes" id="UP000199666"/>
    </source>
</evidence>
<dbReference type="Pfam" id="PF02837">
    <property type="entry name" value="Glyco_hydro_2_N"/>
    <property type="match status" value="1"/>
</dbReference>
<accession>A0A1I2WH02</accession>
<dbReference type="OrthoDB" id="9801077at2"/>
<feature type="domain" description="Malectin" evidence="8">
    <location>
        <begin position="758"/>
        <end position="863"/>
    </location>
</feature>
<evidence type="ECO:0000259" key="8">
    <source>
        <dbReference type="Pfam" id="PF11721"/>
    </source>
</evidence>
<keyword evidence="10" id="KW-1185">Reference proteome</keyword>
<keyword evidence="3" id="KW-0326">Glycosidase</keyword>
<dbReference type="Gene3D" id="3.20.20.80">
    <property type="entry name" value="Glycosidases"/>
    <property type="match status" value="1"/>
</dbReference>
<evidence type="ECO:0000259" key="7">
    <source>
        <dbReference type="Pfam" id="PF02837"/>
    </source>
</evidence>
<dbReference type="SUPFAM" id="SSF51445">
    <property type="entry name" value="(Trans)glycosidases"/>
    <property type="match status" value="1"/>
</dbReference>
<evidence type="ECO:0000256" key="2">
    <source>
        <dbReference type="ARBA" id="ARBA00022801"/>
    </source>
</evidence>
<dbReference type="InterPro" id="IPR017853">
    <property type="entry name" value="GH"/>
</dbReference>
<dbReference type="RefSeq" id="WP_090992987.1">
    <property type="nucleotide sequence ID" value="NZ_FOPP01000004.1"/>
</dbReference>
<dbReference type="Pfam" id="PF02836">
    <property type="entry name" value="Glyco_hydro_2_C"/>
    <property type="match status" value="1"/>
</dbReference>
<evidence type="ECO:0000256" key="4">
    <source>
        <dbReference type="SAM" id="SignalP"/>
    </source>
</evidence>
<dbReference type="GO" id="GO:0004553">
    <property type="term" value="F:hydrolase activity, hydrolyzing O-glycosyl compounds"/>
    <property type="evidence" value="ECO:0007669"/>
    <property type="project" value="InterPro"/>
</dbReference>
<feature type="domain" description="Glycoside hydrolase family 2 catalytic" evidence="6">
    <location>
        <begin position="306"/>
        <end position="605"/>
    </location>
</feature>
<dbReference type="Pfam" id="PF00703">
    <property type="entry name" value="Glyco_hydro_2"/>
    <property type="match status" value="1"/>
</dbReference>
<dbReference type="EMBL" id="FOPP01000004">
    <property type="protein sequence ID" value="SFG99957.1"/>
    <property type="molecule type" value="Genomic_DNA"/>
</dbReference>
<dbReference type="InterPro" id="IPR008979">
    <property type="entry name" value="Galactose-bd-like_sf"/>
</dbReference>
<dbReference type="Gene3D" id="2.60.40.10">
    <property type="entry name" value="Immunoglobulins"/>
    <property type="match status" value="2"/>
</dbReference>
<feature type="signal peptide" evidence="4">
    <location>
        <begin position="1"/>
        <end position="23"/>
    </location>
</feature>
<dbReference type="Proteomes" id="UP000199666">
    <property type="component" value="Unassembled WGS sequence"/>
</dbReference>
<dbReference type="InterPro" id="IPR006101">
    <property type="entry name" value="Glyco_hydro_2"/>
</dbReference>
<comment type="similarity">
    <text evidence="1">Belongs to the glycosyl hydrolase 2 family.</text>
</comment>
<name>A0A1I2WH02_9SPHI</name>
<feature type="domain" description="Glycoside hydrolase family 2 immunoglobulin-like beta-sandwich" evidence="5">
    <location>
        <begin position="194"/>
        <end position="298"/>
    </location>
</feature>
<proteinExistence type="inferred from homology"/>
<dbReference type="InterPro" id="IPR006104">
    <property type="entry name" value="Glyco_hydro_2_N"/>
</dbReference>
<dbReference type="InterPro" id="IPR006102">
    <property type="entry name" value="Ig-like_GH2"/>
</dbReference>
<evidence type="ECO:0000259" key="6">
    <source>
        <dbReference type="Pfam" id="PF02836"/>
    </source>
</evidence>
<dbReference type="Gene3D" id="2.60.120.260">
    <property type="entry name" value="Galactose-binding domain-like"/>
    <property type="match status" value="1"/>
</dbReference>
<dbReference type="AlphaFoldDB" id="A0A1I2WH02"/>
<dbReference type="Pfam" id="PF11721">
    <property type="entry name" value="Malectin"/>
    <property type="match status" value="1"/>
</dbReference>
<gene>
    <name evidence="9" type="ORF">SAMN04489864_10414</name>
</gene>
<dbReference type="InterPro" id="IPR013783">
    <property type="entry name" value="Ig-like_fold"/>
</dbReference>